<dbReference type="InterPro" id="IPR050701">
    <property type="entry name" value="Histone_Mod_Regulator"/>
</dbReference>
<dbReference type="eggNOG" id="KOG0955">
    <property type="taxonomic scope" value="Eukaryota"/>
</dbReference>
<dbReference type="SUPFAM" id="SSF57903">
    <property type="entry name" value="FYVE/PHD zinc finger"/>
    <property type="match status" value="1"/>
</dbReference>
<dbReference type="RefSeq" id="XP_004034844.1">
    <property type="nucleotide sequence ID" value="XM_004034796.1"/>
</dbReference>
<dbReference type="InParanoid" id="G0QTV4"/>
<dbReference type="GeneID" id="14907497"/>
<dbReference type="InterPro" id="IPR019787">
    <property type="entry name" value="Znf_PHD-finger"/>
</dbReference>
<dbReference type="OrthoDB" id="330567at2759"/>
<dbReference type="GO" id="GO:0008270">
    <property type="term" value="F:zinc ion binding"/>
    <property type="evidence" value="ECO:0007669"/>
    <property type="project" value="UniProtKB-KW"/>
</dbReference>
<sequence length="245" mass="29122">MNFQISQEQIKELQNFNNNIIFNWPQELDFCDVCLIKVPLQKDELIYCDLCNGLTHQSCYGGQLQNIIPENQWFCQRCELIIDKYLNNKKAEILKCHYCPELKGIMKKYYTVETKEEIWSHIACIAWQKNIKIINGNIIENQYKLKKTTTYCKICGISYGICGYCFKNDCDFSFHYLCAKRQGLIQDTFQMNQLFQLKQNQQQILGQDNYIVYCQKHLLELQNLQNNQFLKGKFYLKYVSIETIV</sequence>
<dbReference type="AlphaFoldDB" id="G0QTV4"/>
<keyword evidence="7" id="KW-1185">Reference proteome</keyword>
<dbReference type="PANTHER" id="PTHR13793">
    <property type="entry name" value="PHD FINGER PROTEINS"/>
    <property type="match status" value="1"/>
</dbReference>
<evidence type="ECO:0000259" key="5">
    <source>
        <dbReference type="PROSITE" id="PS50016"/>
    </source>
</evidence>
<dbReference type="InterPro" id="IPR001965">
    <property type="entry name" value="Znf_PHD"/>
</dbReference>
<evidence type="ECO:0000313" key="6">
    <source>
        <dbReference type="EMBL" id="EGR31358.1"/>
    </source>
</evidence>
<dbReference type="Proteomes" id="UP000008983">
    <property type="component" value="Unassembled WGS sequence"/>
</dbReference>
<protein>
    <recommendedName>
        <fullName evidence="5">PHD-type domain-containing protein</fullName>
    </recommendedName>
</protein>
<dbReference type="STRING" id="857967.G0QTV4"/>
<organism evidence="6 7">
    <name type="scientific">Ichthyophthirius multifiliis</name>
    <name type="common">White spot disease agent</name>
    <name type="synonym">Ich</name>
    <dbReference type="NCBI Taxonomy" id="5932"/>
    <lineage>
        <taxon>Eukaryota</taxon>
        <taxon>Sar</taxon>
        <taxon>Alveolata</taxon>
        <taxon>Ciliophora</taxon>
        <taxon>Intramacronucleata</taxon>
        <taxon>Oligohymenophorea</taxon>
        <taxon>Hymenostomatida</taxon>
        <taxon>Ophryoglenina</taxon>
        <taxon>Ichthyophthirius</taxon>
    </lineage>
</organism>
<keyword evidence="2 4" id="KW-0863">Zinc-finger</keyword>
<accession>G0QTV4</accession>
<dbReference type="InterPro" id="IPR013083">
    <property type="entry name" value="Znf_RING/FYVE/PHD"/>
</dbReference>
<evidence type="ECO:0000256" key="3">
    <source>
        <dbReference type="ARBA" id="ARBA00022833"/>
    </source>
</evidence>
<dbReference type="Pfam" id="PF13832">
    <property type="entry name" value="zf-HC5HC2H_2"/>
    <property type="match status" value="1"/>
</dbReference>
<proteinExistence type="predicted"/>
<dbReference type="PROSITE" id="PS50016">
    <property type="entry name" value="ZF_PHD_2"/>
    <property type="match status" value="1"/>
</dbReference>
<evidence type="ECO:0000256" key="1">
    <source>
        <dbReference type="ARBA" id="ARBA00022723"/>
    </source>
</evidence>
<dbReference type="EMBL" id="GL983879">
    <property type="protein sequence ID" value="EGR31358.1"/>
    <property type="molecule type" value="Genomic_DNA"/>
</dbReference>
<dbReference type="GO" id="GO:0006357">
    <property type="term" value="P:regulation of transcription by RNA polymerase II"/>
    <property type="evidence" value="ECO:0007669"/>
    <property type="project" value="TreeGrafter"/>
</dbReference>
<dbReference type="InterPro" id="IPR011011">
    <property type="entry name" value="Znf_FYVE_PHD"/>
</dbReference>
<dbReference type="PANTHER" id="PTHR13793:SF107">
    <property type="entry name" value="BROMODOMAIN-CONTAINING PROTEIN HOMOLOG"/>
    <property type="match status" value="1"/>
</dbReference>
<evidence type="ECO:0000256" key="2">
    <source>
        <dbReference type="ARBA" id="ARBA00022771"/>
    </source>
</evidence>
<name>G0QTV4_ICHMU</name>
<gene>
    <name evidence="6" type="ORF">IMG5_112020</name>
</gene>
<dbReference type="OMA" id="WSAMERD"/>
<dbReference type="SMART" id="SM00249">
    <property type="entry name" value="PHD"/>
    <property type="match status" value="2"/>
</dbReference>
<keyword evidence="3" id="KW-0862">Zinc</keyword>
<evidence type="ECO:0000313" key="7">
    <source>
        <dbReference type="Proteomes" id="UP000008983"/>
    </source>
</evidence>
<dbReference type="CDD" id="cd15492">
    <property type="entry name" value="PHD_BRPF_JADE_like"/>
    <property type="match status" value="1"/>
</dbReference>
<reference evidence="6 7" key="1">
    <citation type="submission" date="2011-07" db="EMBL/GenBank/DDBJ databases">
        <authorList>
            <person name="Coyne R."/>
            <person name="Brami D."/>
            <person name="Johnson J."/>
            <person name="Hostetler J."/>
            <person name="Hannick L."/>
            <person name="Clark T."/>
            <person name="Cassidy-Hanley D."/>
            <person name="Inman J."/>
        </authorList>
    </citation>
    <scope>NUCLEOTIDE SEQUENCE [LARGE SCALE GENOMIC DNA]</scope>
    <source>
        <strain evidence="6 7">G5</strain>
    </source>
</reference>
<keyword evidence="1" id="KW-0479">Metal-binding</keyword>
<dbReference type="Gene3D" id="3.30.40.10">
    <property type="entry name" value="Zinc/RING finger domain, C3HC4 (zinc finger)"/>
    <property type="match status" value="2"/>
</dbReference>
<evidence type="ECO:0000256" key="4">
    <source>
        <dbReference type="PROSITE-ProRule" id="PRU00146"/>
    </source>
</evidence>
<dbReference type="Pfam" id="PF13831">
    <property type="entry name" value="PHD_2"/>
    <property type="match status" value="1"/>
</dbReference>
<feature type="domain" description="PHD-type" evidence="5">
    <location>
        <begin position="28"/>
        <end position="81"/>
    </location>
</feature>